<keyword evidence="7" id="KW-1185">Reference proteome</keyword>
<evidence type="ECO:0000259" key="5">
    <source>
        <dbReference type="PROSITE" id="PS50995"/>
    </source>
</evidence>
<feature type="region of interest" description="Disordered" evidence="4">
    <location>
        <begin position="162"/>
        <end position="186"/>
    </location>
</feature>
<dbReference type="SUPFAM" id="SSF46785">
    <property type="entry name" value="Winged helix' DNA-binding domain"/>
    <property type="match status" value="1"/>
</dbReference>
<keyword evidence="2 6" id="KW-0238">DNA-binding</keyword>
<dbReference type="AlphaFoldDB" id="A0A1W2BSH9"/>
<dbReference type="STRING" id="1122930.SAMN02745168_2351"/>
<dbReference type="InterPro" id="IPR011991">
    <property type="entry name" value="ArsR-like_HTH"/>
</dbReference>
<reference evidence="6 7" key="1">
    <citation type="submission" date="2017-04" db="EMBL/GenBank/DDBJ databases">
        <authorList>
            <person name="Afonso C.L."/>
            <person name="Miller P.J."/>
            <person name="Scott M.A."/>
            <person name="Spackman E."/>
            <person name="Goraichik I."/>
            <person name="Dimitrov K.M."/>
            <person name="Suarez D.L."/>
            <person name="Swayne D.E."/>
        </authorList>
    </citation>
    <scope>NUCLEOTIDE SEQUENCE [LARGE SCALE GENOMIC DNA]</scope>
    <source>
        <strain evidence="6 7">DSM 12816</strain>
    </source>
</reference>
<keyword evidence="3" id="KW-0804">Transcription</keyword>
<protein>
    <submittedName>
        <fullName evidence="6">DNA-binding transcriptional regulator, MarR family</fullName>
    </submittedName>
</protein>
<dbReference type="InterPro" id="IPR000835">
    <property type="entry name" value="HTH_MarR-typ"/>
</dbReference>
<gene>
    <name evidence="6" type="ORF">SAMN02745168_2351</name>
</gene>
<dbReference type="PANTHER" id="PTHR42756">
    <property type="entry name" value="TRANSCRIPTIONAL REGULATOR, MARR"/>
    <property type="match status" value="1"/>
</dbReference>
<dbReference type="GO" id="GO:0003700">
    <property type="term" value="F:DNA-binding transcription factor activity"/>
    <property type="evidence" value="ECO:0007669"/>
    <property type="project" value="InterPro"/>
</dbReference>
<dbReference type="Gene3D" id="1.10.10.10">
    <property type="entry name" value="Winged helix-like DNA-binding domain superfamily/Winged helix DNA-binding domain"/>
    <property type="match status" value="1"/>
</dbReference>
<dbReference type="Pfam" id="PF01047">
    <property type="entry name" value="MarR"/>
    <property type="match status" value="1"/>
</dbReference>
<dbReference type="PROSITE" id="PS50995">
    <property type="entry name" value="HTH_MARR_2"/>
    <property type="match status" value="1"/>
</dbReference>
<dbReference type="PANTHER" id="PTHR42756:SF1">
    <property type="entry name" value="TRANSCRIPTIONAL REPRESSOR OF EMRAB OPERON"/>
    <property type="match status" value="1"/>
</dbReference>
<dbReference type="InterPro" id="IPR036390">
    <property type="entry name" value="WH_DNA-bd_sf"/>
</dbReference>
<keyword evidence="1" id="KW-0805">Transcription regulation</keyword>
<proteinExistence type="predicted"/>
<evidence type="ECO:0000256" key="1">
    <source>
        <dbReference type="ARBA" id="ARBA00023015"/>
    </source>
</evidence>
<evidence type="ECO:0000256" key="2">
    <source>
        <dbReference type="ARBA" id="ARBA00023125"/>
    </source>
</evidence>
<evidence type="ECO:0000256" key="4">
    <source>
        <dbReference type="SAM" id="MobiDB-lite"/>
    </source>
</evidence>
<organism evidence="6 7">
    <name type="scientific">Papillibacter cinnamivorans DSM 12816</name>
    <dbReference type="NCBI Taxonomy" id="1122930"/>
    <lineage>
        <taxon>Bacteria</taxon>
        <taxon>Bacillati</taxon>
        <taxon>Bacillota</taxon>
        <taxon>Clostridia</taxon>
        <taxon>Eubacteriales</taxon>
        <taxon>Oscillospiraceae</taxon>
        <taxon>Papillibacter</taxon>
    </lineage>
</organism>
<evidence type="ECO:0000313" key="6">
    <source>
        <dbReference type="EMBL" id="SMC75945.1"/>
    </source>
</evidence>
<dbReference type="SMART" id="SM00347">
    <property type="entry name" value="HTH_MARR"/>
    <property type="match status" value="1"/>
</dbReference>
<dbReference type="CDD" id="cd00090">
    <property type="entry name" value="HTH_ARSR"/>
    <property type="match status" value="1"/>
</dbReference>
<evidence type="ECO:0000313" key="7">
    <source>
        <dbReference type="Proteomes" id="UP000192790"/>
    </source>
</evidence>
<dbReference type="Proteomes" id="UP000192790">
    <property type="component" value="Unassembled WGS sequence"/>
</dbReference>
<evidence type="ECO:0000256" key="3">
    <source>
        <dbReference type="ARBA" id="ARBA00023163"/>
    </source>
</evidence>
<dbReference type="EMBL" id="FWXW01000006">
    <property type="protein sequence ID" value="SMC75945.1"/>
    <property type="molecule type" value="Genomic_DNA"/>
</dbReference>
<name>A0A1W2BSH9_9FIRM</name>
<feature type="domain" description="HTH marR-type" evidence="5">
    <location>
        <begin position="26"/>
        <end position="158"/>
    </location>
</feature>
<dbReference type="InterPro" id="IPR036388">
    <property type="entry name" value="WH-like_DNA-bd_sf"/>
</dbReference>
<sequence length="186" mass="21563">MQFSYLTNMEEKRMIEGVCEKRRPEEEPMSMLAAQVAHLLFHRMFAAAGATGVYPGQFVLLQHLSDTPGLSQKELGEKMHIRPSTITVLLRRMEKAELIERRRDENNQRIIRVYMTKKSEDVFLRVMQVTKEIETAMLLDFSQGERHQFREYLQRARSNLASGQEPFENGPDGPIPCHSRKGNHTC</sequence>
<accession>A0A1W2BSH9</accession>
<dbReference type="GO" id="GO:0003677">
    <property type="term" value="F:DNA binding"/>
    <property type="evidence" value="ECO:0007669"/>
    <property type="project" value="UniProtKB-KW"/>
</dbReference>